<sequence length="776" mass="87472">MPSRRVDDSAADVYKPRVVTKPGEEPEIPEEKDTVHEANPFFGFFQLAGQMRNMDSSRNDLSSDDYRRYKSRAEKWMHTIYGMLTGDIAVGSRAPIKDTPTWVTLEVLRGGFASGDFVAGGPLLQWESDLAVQHHVEPHRADLNRFFLTGQGMKIILDMLVTGKYRVSVPEEAAIPVLVWYASSTTPDWSSITKLAAAIAPFFDRLRFYPEPTSTAFSPSEMTSLMTVPELIEMFNTTKGRASIQANSDALNFWRPAYIDLLTLLTELTDHRGLMTSVSLPTAGWVNKARVLFNKIRAFCPHRADYPRKMRRGNFGKLFDFMVKLITRKPVTQLDKDMASHWLKESTAKYGLATDARGKARLEMYALIAQSMGNPKEYAHLVARRLTKAKVAEIFDPTSFTRPVTKREATPSMPMGRPIPMSVAVKVERGVTDTINGLIGRGVLTSAEMVAAIMPKVTSGVQAAVYKDETLRALMTQTMRAFSSRRSLLLLNLESQVTIDELPWVNAVARFRVRDRTTAQFNMARDMLVAVLMGWPYQILPNKFLSELGRLMAAAQVKATLSMELAADIFCEHFSTSMVTAVQEALARYTPDNLYAVYYNIREFACDVKTGADVFELCCKRSGQSRETRRQAGYSVANNGALLEQYQVLTAHNLAKLWDVFSLDHVFTTEQMSDMGMRIVHFMAKEIANHEDEKCYHALLLTRKNICYAWRQFVFIMSRLQHDEVVAVLDDLTAELGDKIPPSIIQGFEDLRGALDAMPPANPQYGWIASKKKRYQ</sequence>
<dbReference type="OrthoDB" id="5590003at2759"/>
<feature type="region of interest" description="Disordered" evidence="1">
    <location>
        <begin position="1"/>
        <end position="31"/>
    </location>
</feature>
<keyword evidence="3" id="KW-1185">Reference proteome</keyword>
<dbReference type="EMBL" id="JAHDYR010000031">
    <property type="protein sequence ID" value="KAG9392856.1"/>
    <property type="molecule type" value="Genomic_DNA"/>
</dbReference>
<reference evidence="2" key="1">
    <citation type="submission" date="2021-05" db="EMBL/GenBank/DDBJ databases">
        <title>A free-living protist that lacks canonical eukaryotic 1 DNA replication and segregation systems.</title>
        <authorList>
            <person name="Salas-Leiva D.E."/>
            <person name="Tromer E.C."/>
            <person name="Curtis B.A."/>
            <person name="Jerlstrom-Hultqvist J."/>
            <person name="Kolisko M."/>
            <person name="Yi Z."/>
            <person name="Salas-Leiva J.S."/>
            <person name="Gallot-Lavallee L."/>
            <person name="Kops G.J.P.L."/>
            <person name="Archibald J.M."/>
            <person name="Simpson A.G.B."/>
            <person name="Roger A.J."/>
        </authorList>
    </citation>
    <scope>NUCLEOTIDE SEQUENCE</scope>
    <source>
        <strain evidence="2">BICM</strain>
    </source>
</reference>
<comment type="caution">
    <text evidence="2">The sequence shown here is derived from an EMBL/GenBank/DDBJ whole genome shotgun (WGS) entry which is preliminary data.</text>
</comment>
<evidence type="ECO:0000256" key="1">
    <source>
        <dbReference type="SAM" id="MobiDB-lite"/>
    </source>
</evidence>
<evidence type="ECO:0000313" key="2">
    <source>
        <dbReference type="EMBL" id="KAG9392856.1"/>
    </source>
</evidence>
<dbReference type="AlphaFoldDB" id="A0A8J6BWX4"/>
<gene>
    <name evidence="2" type="ORF">J8273_5789</name>
</gene>
<name>A0A8J6BWX4_9EUKA</name>
<dbReference type="Proteomes" id="UP000717585">
    <property type="component" value="Unassembled WGS sequence"/>
</dbReference>
<accession>A0A8J6BWX4</accession>
<proteinExistence type="predicted"/>
<protein>
    <submittedName>
        <fullName evidence="2">Uncharacterized protein</fullName>
    </submittedName>
</protein>
<organism evidence="2 3">
    <name type="scientific">Carpediemonas membranifera</name>
    <dbReference type="NCBI Taxonomy" id="201153"/>
    <lineage>
        <taxon>Eukaryota</taxon>
        <taxon>Metamonada</taxon>
        <taxon>Carpediemonas-like organisms</taxon>
        <taxon>Carpediemonas</taxon>
    </lineage>
</organism>
<evidence type="ECO:0000313" key="3">
    <source>
        <dbReference type="Proteomes" id="UP000717585"/>
    </source>
</evidence>